<evidence type="ECO:0000313" key="3">
    <source>
        <dbReference type="EMBL" id="MFC6153915.1"/>
    </source>
</evidence>
<gene>
    <name evidence="3" type="ORF">ACFPWU_09625</name>
</gene>
<dbReference type="Proteomes" id="UP001596098">
    <property type="component" value="Unassembled WGS sequence"/>
</dbReference>
<reference evidence="4" key="1">
    <citation type="journal article" date="2019" name="Int. J. Syst. Evol. Microbiol.">
        <title>The Global Catalogue of Microorganisms (GCM) 10K type strain sequencing project: providing services to taxonomists for standard genome sequencing and annotation.</title>
        <authorList>
            <consortium name="The Broad Institute Genomics Platform"/>
            <consortium name="The Broad Institute Genome Sequencing Center for Infectious Disease"/>
            <person name="Wu L."/>
            <person name="Ma J."/>
        </authorList>
    </citation>
    <scope>NUCLEOTIDE SEQUENCE [LARGE SCALE GENOMIC DNA]</scope>
    <source>
        <strain evidence="4">DFY28</strain>
    </source>
</reference>
<evidence type="ECO:0000313" key="4">
    <source>
        <dbReference type="Proteomes" id="UP001596098"/>
    </source>
</evidence>
<organism evidence="3 4">
    <name type="scientific">Nocardioides yefusunii</name>
    <dbReference type="NCBI Taxonomy" id="2500546"/>
    <lineage>
        <taxon>Bacteria</taxon>
        <taxon>Bacillati</taxon>
        <taxon>Actinomycetota</taxon>
        <taxon>Actinomycetes</taxon>
        <taxon>Propionibacteriales</taxon>
        <taxon>Nocardioidaceae</taxon>
        <taxon>Nocardioides</taxon>
    </lineage>
</organism>
<name>A0ABW1QZZ4_9ACTN</name>
<evidence type="ECO:0000256" key="1">
    <source>
        <dbReference type="SAM" id="MobiDB-lite"/>
    </source>
</evidence>
<feature type="chain" id="PRO_5046792870" description="Lipoprotein" evidence="2">
    <location>
        <begin position="37"/>
        <end position="209"/>
    </location>
</feature>
<dbReference type="EMBL" id="JBHSQI010000005">
    <property type="protein sequence ID" value="MFC6153915.1"/>
    <property type="molecule type" value="Genomic_DNA"/>
</dbReference>
<accession>A0ABW1QZZ4</accession>
<feature type="signal peptide" evidence="2">
    <location>
        <begin position="1"/>
        <end position="36"/>
    </location>
</feature>
<dbReference type="RefSeq" id="WP_128221858.1">
    <property type="nucleotide sequence ID" value="NZ_CP034929.1"/>
</dbReference>
<evidence type="ECO:0008006" key="5">
    <source>
        <dbReference type="Google" id="ProtNLM"/>
    </source>
</evidence>
<comment type="caution">
    <text evidence="3">The sequence shown here is derived from an EMBL/GenBank/DDBJ whole genome shotgun (WGS) entry which is preliminary data.</text>
</comment>
<proteinExistence type="predicted"/>
<feature type="region of interest" description="Disordered" evidence="1">
    <location>
        <begin position="1"/>
        <end position="21"/>
    </location>
</feature>
<sequence>MDQRHTTRRQTTRPHSARRRSSATALAVVLAAGLFAGCSADGEDSTAEVDYVDAVAKEWQRTKGSGVTEAQARCWGQKVVDRVGIDRVRRTGLPSDFGSQSVDLDFPQLGLDAAEASAVYDDFGACGADLAADRARVVDTIGLPDELAGCMADGISEETMAKFFRTSLESGQKQASETMLQDEALESAMMGCVDALDPATKDLLAETTE</sequence>
<keyword evidence="2" id="KW-0732">Signal</keyword>
<evidence type="ECO:0000256" key="2">
    <source>
        <dbReference type="SAM" id="SignalP"/>
    </source>
</evidence>
<keyword evidence="4" id="KW-1185">Reference proteome</keyword>
<protein>
    <recommendedName>
        <fullName evidence="5">Lipoprotein</fullName>
    </recommendedName>
</protein>